<evidence type="ECO:0000313" key="2">
    <source>
        <dbReference type="Proteomes" id="UP000288843"/>
    </source>
</evidence>
<dbReference type="EMBL" id="QKOX01000055">
    <property type="protein sequence ID" value="RWT14399.1"/>
    <property type="molecule type" value="Genomic_DNA"/>
</dbReference>
<name>A0A443VE24_RAOPL</name>
<proteinExistence type="predicted"/>
<protein>
    <submittedName>
        <fullName evidence="1">Uncharacterized protein</fullName>
    </submittedName>
</protein>
<gene>
    <name evidence="1" type="ORF">DN603_29010</name>
</gene>
<evidence type="ECO:0000313" key="1">
    <source>
        <dbReference type="EMBL" id="RWT14399.1"/>
    </source>
</evidence>
<comment type="caution">
    <text evidence="1">The sequence shown here is derived from an EMBL/GenBank/DDBJ whole genome shotgun (WGS) entry which is preliminary data.</text>
</comment>
<organism evidence="1 2">
    <name type="scientific">Raoultella planticola</name>
    <name type="common">Klebsiella planticola</name>
    <dbReference type="NCBI Taxonomy" id="575"/>
    <lineage>
        <taxon>Bacteria</taxon>
        <taxon>Pseudomonadati</taxon>
        <taxon>Pseudomonadota</taxon>
        <taxon>Gammaproteobacteria</taxon>
        <taxon>Enterobacterales</taxon>
        <taxon>Enterobacteriaceae</taxon>
        <taxon>Klebsiella/Raoultella group</taxon>
        <taxon>Raoultella</taxon>
    </lineage>
</organism>
<dbReference type="Proteomes" id="UP000288843">
    <property type="component" value="Unassembled WGS sequence"/>
</dbReference>
<sequence length="74" mass="8244">MPDAGVNTALLINQCKPTESLLPELPLCDAGTVRHLSPSYLRLSVRWLRITYLRKLIGIHSPARVTGLINEPRP</sequence>
<accession>A0A443VE24</accession>
<dbReference type="AlphaFoldDB" id="A0A443VE24"/>
<reference evidence="1 2" key="1">
    <citation type="submission" date="2018-06" db="EMBL/GenBank/DDBJ databases">
        <title>Carbapenemase-producing Enterobacteriaceae present in wastewater treatment plant effluent and nearby surface waters in the US.</title>
        <authorList>
            <person name="Mathys D.A."/>
            <person name="Mollenkopf D.F."/>
            <person name="Feicht S.M."/>
            <person name="Adams R.J."/>
            <person name="Albers A.L."/>
            <person name="Stuever D.M."/>
            <person name="Daniels J.B."/>
            <person name="Wittum T.E."/>
        </authorList>
    </citation>
    <scope>NUCLEOTIDE SEQUENCE [LARGE SCALE GENOMIC DNA]</scope>
    <source>
        <strain evidence="1 2">GEO_47_Down_B</strain>
    </source>
</reference>